<dbReference type="EMBL" id="MSFU01000001">
    <property type="protein sequence ID" value="PWY85625.1"/>
    <property type="molecule type" value="Genomic_DNA"/>
</dbReference>
<evidence type="ECO:0000256" key="1">
    <source>
        <dbReference type="SAM" id="SignalP"/>
    </source>
</evidence>
<gene>
    <name evidence="2" type="ORF">BO83DRAFT_10975</name>
</gene>
<organism evidence="2 3">
    <name type="scientific">Aspergillus eucalypticola (strain CBS 122712 / IBT 29274)</name>
    <dbReference type="NCBI Taxonomy" id="1448314"/>
    <lineage>
        <taxon>Eukaryota</taxon>
        <taxon>Fungi</taxon>
        <taxon>Dikarya</taxon>
        <taxon>Ascomycota</taxon>
        <taxon>Pezizomycotina</taxon>
        <taxon>Eurotiomycetes</taxon>
        <taxon>Eurotiomycetidae</taxon>
        <taxon>Eurotiales</taxon>
        <taxon>Aspergillaceae</taxon>
        <taxon>Aspergillus</taxon>
        <taxon>Aspergillus subgen. Circumdati</taxon>
    </lineage>
</organism>
<keyword evidence="1" id="KW-0732">Signal</keyword>
<accession>A0A317WHV3</accession>
<feature type="signal peptide" evidence="1">
    <location>
        <begin position="1"/>
        <end position="19"/>
    </location>
</feature>
<evidence type="ECO:0000313" key="3">
    <source>
        <dbReference type="Proteomes" id="UP000246171"/>
    </source>
</evidence>
<keyword evidence="3" id="KW-1185">Reference proteome</keyword>
<feature type="chain" id="PRO_5016419995" description="Secreted protein" evidence="1">
    <location>
        <begin position="20"/>
        <end position="111"/>
    </location>
</feature>
<protein>
    <recommendedName>
        <fullName evidence="4">Secreted protein</fullName>
    </recommendedName>
</protein>
<reference evidence="2" key="1">
    <citation type="submission" date="2016-12" db="EMBL/GenBank/DDBJ databases">
        <title>The genomes of Aspergillus section Nigri reveals drivers in fungal speciation.</title>
        <authorList>
            <consortium name="DOE Joint Genome Institute"/>
            <person name="Vesth T.C."/>
            <person name="Nybo J."/>
            <person name="Theobald S."/>
            <person name="Brandl J."/>
            <person name="Frisvad J.C."/>
            <person name="Nielsen K.F."/>
            <person name="Lyhne E.K."/>
            <person name="Kogle M.E."/>
            <person name="Kuo A."/>
            <person name="Riley R."/>
            <person name="Clum A."/>
            <person name="Nolan M."/>
            <person name="Lipzen A."/>
            <person name="Salamov A."/>
            <person name="Henrissat B."/>
            <person name="Wiebenga A."/>
            <person name="De vries R.P."/>
            <person name="Grigoriev I.V."/>
            <person name="Mortensen U.H."/>
            <person name="Andersen M.R."/>
            <person name="Baker S.E."/>
        </authorList>
    </citation>
    <scope>NUCLEOTIDE SEQUENCE</scope>
    <source>
        <strain evidence="2">CBS 122712</strain>
    </source>
</reference>
<dbReference type="Proteomes" id="UP000246171">
    <property type="component" value="Unassembled WGS sequence"/>
</dbReference>
<sequence length="111" mass="13335">MVHHHAMLYILCGFLQSLSLHTRENRTFAAYVHCLAMHLKDFQMVGLIRETHFSSAQILFEWYRYLSSYCHFRSFLELVRFFHARARFSVHGRLWSIVTRRMSFIHTLIVG</sequence>
<evidence type="ECO:0000313" key="2">
    <source>
        <dbReference type="EMBL" id="PWY85625.1"/>
    </source>
</evidence>
<name>A0A317WHV3_ASPEC</name>
<dbReference type="AlphaFoldDB" id="A0A317WHV3"/>
<comment type="caution">
    <text evidence="2">The sequence shown here is derived from an EMBL/GenBank/DDBJ whole genome shotgun (WGS) entry which is preliminary data.</text>
</comment>
<dbReference type="GeneID" id="37047884"/>
<evidence type="ECO:0008006" key="4">
    <source>
        <dbReference type="Google" id="ProtNLM"/>
    </source>
</evidence>
<dbReference type="VEuPathDB" id="FungiDB:BO83DRAFT_10975"/>
<dbReference type="RefSeq" id="XP_025393545.1">
    <property type="nucleotide sequence ID" value="XM_025525922.1"/>
</dbReference>
<proteinExistence type="predicted"/>